<dbReference type="CDD" id="cd12420">
    <property type="entry name" value="RRM_RBPMS_like"/>
    <property type="match status" value="1"/>
</dbReference>
<dbReference type="GO" id="GO:0016614">
    <property type="term" value="F:oxidoreductase activity, acting on CH-OH group of donors"/>
    <property type="evidence" value="ECO:0007669"/>
    <property type="project" value="InterPro"/>
</dbReference>
<proteinExistence type="predicted"/>
<evidence type="ECO:0000256" key="8">
    <source>
        <dbReference type="PROSITE-ProRule" id="PRU00176"/>
    </source>
</evidence>
<dbReference type="Pfam" id="PF00076">
    <property type="entry name" value="RRM_1"/>
    <property type="match status" value="1"/>
</dbReference>
<dbReference type="FunFam" id="3.30.70.330:FF:000037">
    <property type="entry name" value="RNA-binding protein with multiple splicing 2"/>
    <property type="match status" value="1"/>
</dbReference>
<feature type="domain" description="RRM" evidence="9">
    <location>
        <begin position="727"/>
        <end position="804"/>
    </location>
</feature>
<dbReference type="Pfam" id="PF05199">
    <property type="entry name" value="GMC_oxred_C"/>
    <property type="match status" value="1"/>
</dbReference>
<reference evidence="10 11" key="1">
    <citation type="journal article" date="2016" name="Sci. Rep.">
        <title>The genome sequence of the outbreeding globe artichoke constructed de novo incorporating a phase-aware low-pass sequencing strategy of F1 progeny.</title>
        <authorList>
            <person name="Scaglione D."/>
            <person name="Reyes-Chin-Wo S."/>
            <person name="Acquadro A."/>
            <person name="Froenicke L."/>
            <person name="Portis E."/>
            <person name="Beitel C."/>
            <person name="Tirone M."/>
            <person name="Mauro R."/>
            <person name="Lo Monaco A."/>
            <person name="Mauromicale G."/>
            <person name="Faccioli P."/>
            <person name="Cattivelli L."/>
            <person name="Rieseberg L."/>
            <person name="Michelmore R."/>
            <person name="Lanteri S."/>
        </authorList>
    </citation>
    <scope>NUCLEOTIDE SEQUENCE [LARGE SCALE GENOMIC DNA]</scope>
    <source>
        <strain evidence="10">2C</strain>
    </source>
</reference>
<dbReference type="PROSITE" id="PS00624">
    <property type="entry name" value="GMC_OXRED_2"/>
    <property type="match status" value="1"/>
</dbReference>
<evidence type="ECO:0000256" key="6">
    <source>
        <dbReference type="ARBA" id="ARBA00022884"/>
    </source>
</evidence>
<dbReference type="Gene3D" id="3.30.70.330">
    <property type="match status" value="2"/>
</dbReference>
<dbReference type="Pfam" id="PF00732">
    <property type="entry name" value="GMC_oxred_N"/>
    <property type="match status" value="1"/>
</dbReference>
<dbReference type="InterPro" id="IPR035979">
    <property type="entry name" value="RBD_domain_sf"/>
</dbReference>
<dbReference type="GO" id="GO:0050660">
    <property type="term" value="F:flavin adenine dinucleotide binding"/>
    <property type="evidence" value="ECO:0007669"/>
    <property type="project" value="InterPro"/>
</dbReference>
<dbReference type="InterPro" id="IPR000172">
    <property type="entry name" value="GMC_OxRdtase_N"/>
</dbReference>
<evidence type="ECO:0000313" key="11">
    <source>
        <dbReference type="Proteomes" id="UP000243975"/>
    </source>
</evidence>
<evidence type="ECO:0000256" key="3">
    <source>
        <dbReference type="ARBA" id="ARBA00022630"/>
    </source>
</evidence>
<dbReference type="PANTHER" id="PTHR45968">
    <property type="entry name" value="OSJNBA0019K04.7 PROTEIN"/>
    <property type="match status" value="1"/>
</dbReference>
<dbReference type="SUPFAM" id="SSF54373">
    <property type="entry name" value="FAD-linked reductases, C-terminal domain"/>
    <property type="match status" value="1"/>
</dbReference>
<dbReference type="FunFam" id="3.30.70.330:FF:000467">
    <property type="entry name" value="Cell wall integrity protein scw1"/>
    <property type="match status" value="1"/>
</dbReference>
<keyword evidence="5" id="KW-0274">FAD</keyword>
<comment type="caution">
    <text evidence="10">The sequence shown here is derived from an EMBL/GenBank/DDBJ whole genome shotgun (WGS) entry which is preliminary data.</text>
</comment>
<dbReference type="EMBL" id="LEKV01001861">
    <property type="protein sequence ID" value="KVI05809.1"/>
    <property type="molecule type" value="Genomic_DNA"/>
</dbReference>
<dbReference type="GO" id="GO:0003723">
    <property type="term" value="F:RNA binding"/>
    <property type="evidence" value="ECO:0007669"/>
    <property type="project" value="UniProtKB-UniRule"/>
</dbReference>
<comment type="cofactor">
    <cofactor evidence="1">
        <name>FAD</name>
        <dbReference type="ChEBI" id="CHEBI:57692"/>
    </cofactor>
</comment>
<dbReference type="GO" id="GO:0005634">
    <property type="term" value="C:nucleus"/>
    <property type="evidence" value="ECO:0007669"/>
    <property type="project" value="UniProtKB-SubCell"/>
</dbReference>
<dbReference type="InterPro" id="IPR051871">
    <property type="entry name" value="GMC_Oxidoreductase-Related"/>
</dbReference>
<dbReference type="Gramene" id="KVI05809">
    <property type="protein sequence ID" value="KVI05809"/>
    <property type="gene ID" value="Ccrd_015843"/>
</dbReference>
<evidence type="ECO:0000313" key="10">
    <source>
        <dbReference type="EMBL" id="KVI05809.1"/>
    </source>
</evidence>
<name>A0A103YB25_CYNCS</name>
<keyword evidence="11" id="KW-1185">Reference proteome</keyword>
<keyword evidence="6 8" id="KW-0694">RNA-binding</keyword>
<accession>A0A103YB25</accession>
<keyword evidence="4" id="KW-0732">Signal</keyword>
<dbReference type="PROSITE" id="PS50102">
    <property type="entry name" value="RRM"/>
    <property type="match status" value="1"/>
</dbReference>
<gene>
    <name evidence="10" type="ORF">Ccrd_015843</name>
</gene>
<dbReference type="Proteomes" id="UP000243975">
    <property type="component" value="Unassembled WGS sequence"/>
</dbReference>
<dbReference type="SUPFAM" id="SSF51905">
    <property type="entry name" value="FAD/NAD(P)-binding domain"/>
    <property type="match status" value="1"/>
</dbReference>
<evidence type="ECO:0000256" key="5">
    <source>
        <dbReference type="ARBA" id="ARBA00022827"/>
    </source>
</evidence>
<evidence type="ECO:0000256" key="4">
    <source>
        <dbReference type="ARBA" id="ARBA00022729"/>
    </source>
</evidence>
<dbReference type="InterPro" id="IPR012677">
    <property type="entry name" value="Nucleotide-bd_a/b_plait_sf"/>
</dbReference>
<dbReference type="SUPFAM" id="SSF54928">
    <property type="entry name" value="RNA-binding domain, RBD"/>
    <property type="match status" value="1"/>
</dbReference>
<dbReference type="InterPro" id="IPR036188">
    <property type="entry name" value="FAD/NAD-bd_sf"/>
</dbReference>
<dbReference type="STRING" id="59895.A0A103YB25"/>
<dbReference type="InterPro" id="IPR007867">
    <property type="entry name" value="GMC_OxRtase_C"/>
</dbReference>
<keyword evidence="7" id="KW-0539">Nucleus</keyword>
<sequence>MAFVVNATQLPLEDTFDYVIVGGGTAGCPLAATLSKNHRVLVLERGGLPFANPNVMTREGFLPILTHFDQFLSPAQAFTSEDGVPNARGRVLGGSSAINAGFYSRADEDFYKRSGINWDSRVVQRSYEWVEKAIVFQPELQTWQSAVRDGLLEAGVEPYNGYSLNHSLGTKIGGSTFDSSGRRHSAADLLNLATGSNIQVALYASVERVLFAPSYSLASRQNAIGVVFHDLVGGHHHAMLRENGEVILCAGAIGSPQLLLLSGIGPRPYLSSWGIPVVRHSPYVGNYMYDNPRNGISIVSPVPLEHSLIQVVGITDSGAYLEAASNVLPFSSPAYSVFLRPSSSPLYLTVASIMEKIIGPHSSGTLRLASTDVRTNPIVRFNYFSNPVDLERCVNGTRKIGDLLRSRSMDDFKFWEWSGTDFRFVGPALPIDQSNNMVMGEFCRRTVSTIWHYHGGCVVGRVVDRNLKVVGVHSLRGFIIIIVDGIRKSHPSPQQMAGNGMHQYHPQWPPAPAPAAPVVVPAPPPHSHHSPMSMDNRLSGDEVRTIFISGLPEDVKERELQNLLRWLPGYEASQVNFKGEVPMGFALFSTPHFAIAARDALQDMVFDAESKSVLHTEMAKKNLFVKRGIVADPNSFDQSKRMRTGGDYTHTGFSSPSPFHAPPAPVWGPHGYMAPPPPPYDPYGGYPVSQVPMAAPPALPSAPLPAPSSYMPVQVLLVNTKDNPPCNTLFIGNLGENINEEELRGLFSVQPGFKQMKVLRQERHTVCFIEFEDVNSATNVHHSLQGAVIPSSGSVGMRIQYPYTF</sequence>
<organism evidence="10 11">
    <name type="scientific">Cynara cardunculus var. scolymus</name>
    <name type="common">Globe artichoke</name>
    <name type="synonym">Cynara scolymus</name>
    <dbReference type="NCBI Taxonomy" id="59895"/>
    <lineage>
        <taxon>Eukaryota</taxon>
        <taxon>Viridiplantae</taxon>
        <taxon>Streptophyta</taxon>
        <taxon>Embryophyta</taxon>
        <taxon>Tracheophyta</taxon>
        <taxon>Spermatophyta</taxon>
        <taxon>Magnoliopsida</taxon>
        <taxon>eudicotyledons</taxon>
        <taxon>Gunneridae</taxon>
        <taxon>Pentapetalae</taxon>
        <taxon>asterids</taxon>
        <taxon>campanulids</taxon>
        <taxon>Asterales</taxon>
        <taxon>Asteraceae</taxon>
        <taxon>Carduoideae</taxon>
        <taxon>Cardueae</taxon>
        <taxon>Carduinae</taxon>
        <taxon>Cynara</taxon>
    </lineage>
</organism>
<dbReference type="Gene3D" id="3.50.50.60">
    <property type="entry name" value="FAD/NAD(P)-binding domain"/>
    <property type="match status" value="1"/>
</dbReference>
<dbReference type="SMART" id="SM00360">
    <property type="entry name" value="RRM"/>
    <property type="match status" value="2"/>
</dbReference>
<evidence type="ECO:0000259" key="9">
    <source>
        <dbReference type="PROSITE" id="PS50102"/>
    </source>
</evidence>
<dbReference type="AlphaFoldDB" id="A0A103YB25"/>
<evidence type="ECO:0000256" key="7">
    <source>
        <dbReference type="ARBA" id="ARBA00023242"/>
    </source>
</evidence>
<evidence type="ECO:0000256" key="2">
    <source>
        <dbReference type="ARBA" id="ARBA00004123"/>
    </source>
</evidence>
<protein>
    <submittedName>
        <fullName evidence="10">Glucose-methanol-choline oxidoreductase, C-terminal</fullName>
    </submittedName>
</protein>
<dbReference type="InterPro" id="IPR000504">
    <property type="entry name" value="RRM_dom"/>
</dbReference>
<evidence type="ECO:0000256" key="1">
    <source>
        <dbReference type="ARBA" id="ARBA00001974"/>
    </source>
</evidence>
<dbReference type="Gene3D" id="3.30.410.40">
    <property type="match status" value="1"/>
</dbReference>
<dbReference type="PANTHER" id="PTHR45968:SF2">
    <property type="entry name" value="(R)-MANDELONITRILE LYASE-LIKE"/>
    <property type="match status" value="1"/>
</dbReference>
<keyword evidence="3" id="KW-0285">Flavoprotein</keyword>
<comment type="subcellular location">
    <subcellularLocation>
        <location evidence="2">Nucleus</location>
    </subcellularLocation>
</comment>